<dbReference type="InterPro" id="IPR007759">
    <property type="entry name" value="Asxl_HARE-HTH"/>
</dbReference>
<comment type="caution">
    <text evidence="9">The sequence shown here is derived from an EMBL/GenBank/DDBJ whole genome shotgun (WGS) entry which is preliminary data.</text>
</comment>
<dbReference type="InterPro" id="IPR009057">
    <property type="entry name" value="Homeodomain-like_sf"/>
</dbReference>
<gene>
    <name evidence="9" type="ORF">M8C21_000198</name>
</gene>
<evidence type="ECO:0000259" key="8">
    <source>
        <dbReference type="PROSITE" id="PS51913"/>
    </source>
</evidence>
<keyword evidence="3 4" id="KW-0539">Nucleus</keyword>
<dbReference type="Pfam" id="PF05066">
    <property type="entry name" value="HARE-HTH"/>
    <property type="match status" value="1"/>
</dbReference>
<reference evidence="9" key="1">
    <citation type="submission" date="2022-06" db="EMBL/GenBank/DDBJ databases">
        <title>Uncovering the hologenomic basis of an extraordinary plant invasion.</title>
        <authorList>
            <person name="Bieker V.C."/>
            <person name="Martin M.D."/>
            <person name="Gilbert T."/>
            <person name="Hodgins K."/>
            <person name="Battlay P."/>
            <person name="Petersen B."/>
            <person name="Wilson J."/>
        </authorList>
    </citation>
    <scope>NUCLEOTIDE SEQUENCE</scope>
    <source>
        <strain evidence="9">AA19_3_7</strain>
        <tissue evidence="9">Leaf</tissue>
    </source>
</reference>
<feature type="region of interest" description="Disordered" evidence="6">
    <location>
        <begin position="1107"/>
        <end position="1142"/>
    </location>
</feature>
<dbReference type="SUPFAM" id="SSF46689">
    <property type="entry name" value="Homeodomain-like"/>
    <property type="match status" value="1"/>
</dbReference>
<feature type="region of interest" description="Disordered" evidence="6">
    <location>
        <begin position="119"/>
        <end position="158"/>
    </location>
</feature>
<feature type="compositionally biased region" description="Acidic residues" evidence="6">
    <location>
        <begin position="1256"/>
        <end position="1273"/>
    </location>
</feature>
<organism evidence="9 10">
    <name type="scientific">Ambrosia artemisiifolia</name>
    <name type="common">Common ragweed</name>
    <dbReference type="NCBI Taxonomy" id="4212"/>
    <lineage>
        <taxon>Eukaryota</taxon>
        <taxon>Viridiplantae</taxon>
        <taxon>Streptophyta</taxon>
        <taxon>Embryophyta</taxon>
        <taxon>Tracheophyta</taxon>
        <taxon>Spermatophyta</taxon>
        <taxon>Magnoliopsida</taxon>
        <taxon>eudicotyledons</taxon>
        <taxon>Gunneridae</taxon>
        <taxon>Pentapetalae</taxon>
        <taxon>asterids</taxon>
        <taxon>campanulids</taxon>
        <taxon>Asterales</taxon>
        <taxon>Asteraceae</taxon>
        <taxon>Asteroideae</taxon>
        <taxon>Heliantheae alliance</taxon>
        <taxon>Heliantheae</taxon>
        <taxon>Ambrosia</taxon>
    </lineage>
</organism>
<dbReference type="PANTHER" id="PTHR36968:SF13">
    <property type="entry name" value="HOMEOBOX-DDT DOMAIN PROTEIN RLT1"/>
    <property type="match status" value="1"/>
</dbReference>
<evidence type="ECO:0000313" key="9">
    <source>
        <dbReference type="EMBL" id="KAI7753276.1"/>
    </source>
</evidence>
<feature type="region of interest" description="Disordered" evidence="6">
    <location>
        <begin position="1192"/>
        <end position="1295"/>
    </location>
</feature>
<feature type="compositionally biased region" description="Low complexity" evidence="6">
    <location>
        <begin position="143"/>
        <end position="157"/>
    </location>
</feature>
<keyword evidence="2" id="KW-0804">Transcription</keyword>
<feature type="DNA-binding region" description="Homeobox" evidence="4">
    <location>
        <begin position="52"/>
        <end position="96"/>
    </location>
</feature>
<dbReference type="GO" id="GO:0006357">
    <property type="term" value="P:regulation of transcription by RNA polymerase II"/>
    <property type="evidence" value="ECO:0007669"/>
    <property type="project" value="InterPro"/>
</dbReference>
<dbReference type="PANTHER" id="PTHR36968">
    <property type="entry name" value="HOMEOBOX-DDT DOMAIN PROTEIN RLT2"/>
    <property type="match status" value="1"/>
</dbReference>
<evidence type="ECO:0000256" key="3">
    <source>
        <dbReference type="ARBA" id="ARBA00023242"/>
    </source>
</evidence>
<dbReference type="Gene3D" id="1.10.10.60">
    <property type="entry name" value="Homeodomain-like"/>
    <property type="match status" value="1"/>
</dbReference>
<proteinExistence type="predicted"/>
<keyword evidence="4 5" id="KW-0371">Homeobox</keyword>
<dbReference type="PROSITE" id="PS50071">
    <property type="entry name" value="HOMEOBOX_2"/>
    <property type="match status" value="1"/>
</dbReference>
<dbReference type="InterPro" id="IPR028941">
    <property type="entry name" value="WHIM2_dom"/>
</dbReference>
<keyword evidence="10" id="KW-1185">Reference proteome</keyword>
<feature type="compositionally biased region" description="Acidic residues" evidence="6">
    <location>
        <begin position="1208"/>
        <end position="1226"/>
    </location>
</feature>
<evidence type="ECO:0000259" key="7">
    <source>
        <dbReference type="PROSITE" id="PS50071"/>
    </source>
</evidence>
<protein>
    <submittedName>
        <fullName evidence="9">Uncharacterized protein</fullName>
    </submittedName>
</protein>
<comment type="subcellular location">
    <subcellularLocation>
        <location evidence="1 4 5">Nucleus</location>
    </subcellularLocation>
</comment>
<dbReference type="GO" id="GO:0005634">
    <property type="term" value="C:nucleus"/>
    <property type="evidence" value="ECO:0007669"/>
    <property type="project" value="UniProtKB-SubCell"/>
</dbReference>
<feature type="domain" description="HTH HARE-type" evidence="8">
    <location>
        <begin position="432"/>
        <end position="501"/>
    </location>
</feature>
<accession>A0AAD5D738</accession>
<keyword evidence="4 5" id="KW-0238">DNA-binding</keyword>
<dbReference type="SMART" id="SM00389">
    <property type="entry name" value="HOX"/>
    <property type="match status" value="1"/>
</dbReference>
<feature type="compositionally biased region" description="Gly residues" evidence="6">
    <location>
        <begin position="1116"/>
        <end position="1128"/>
    </location>
</feature>
<dbReference type="EMBL" id="JAMZMK010005488">
    <property type="protein sequence ID" value="KAI7753276.1"/>
    <property type="molecule type" value="Genomic_DNA"/>
</dbReference>
<dbReference type="Pfam" id="PF15613">
    <property type="entry name" value="WSD"/>
    <property type="match status" value="1"/>
</dbReference>
<dbReference type="PROSITE" id="PS51913">
    <property type="entry name" value="HTH_HARE"/>
    <property type="match status" value="1"/>
</dbReference>
<dbReference type="CDD" id="cd00086">
    <property type="entry name" value="homeodomain"/>
    <property type="match status" value="1"/>
</dbReference>
<dbReference type="InterPro" id="IPR001356">
    <property type="entry name" value="HD"/>
</dbReference>
<sequence length="1310" mass="146535">MKTPFQLKMLETTYAYSLDFLKFEAFDFKDFLVCCDKFGLDLLIVVACDVKDLFEQFADMYPSEAVRAQLSEALGLTDRQLQMWFCHRRLKDKKEGTVKASVGERKEILKPAKQEFVVADRGHGGGSDHGSRSRSRHESWARSQSESGSGSDSDSSQFNEPLVHSRAYELNQQKMMLRRIIDCVEAQLGEPLRDDGPTLGTEFDELPPGAFGTPIVYPVIFVSFHINNLTDIYIFSLGVAGLAAVVKKPHAQTSRRSYEGSLYEQPQIKDEVAGLQEVFVSNMKHEPYRGVSRLYDSPGGYASDQRLALQNGQLPPPYGAPGHSKGVSLSMPKREMGHLSSPVHDNDFIQPNEEVMQMWRKRKSEDGGRDGPSEKRMMKELEKNNILRKKGKDCEDVIAMLRNGSAAENAATLMQEKGTHLQKKSRHRMTPGTLKFAAYHVLCLEGSKGLNVLELAAKIQRTGLRDLTTSKTPDASISVALSRDPIIFERVAPSTYCVRPAYRKDPATADEVIAMAKEKIQTYANGILSGFSVEDVEKDEDYESEVAEGQEIDDFGTPSTIKDANFFNEDVKTSVPEDDIDLKTKFENAGVGTSSMNQESTEIDERKLGESWVQGLTEGEYSDLCVEDRLNALVALIGIVNEGNTIRVILEDRLDAATSTRKQMWAEAQLDKKRLKEEFTTKYQDSSFVAATEGSQSPLIQGQNGSVCQTNGQIHNGNNTTERSRLQLKAFVGHKAEDMYVYRSLPLGQDRRHNRYWQFVASNSRHDPGSGRIFVELQNGCWRLINSEEAADEEEAFDALLSSLDTRGTRESHLHIMLQKVESSFKENIRRNANNTGVSTSDSVDLSPFKIELRRNELEKENAMKRYQDLEKWMWRECLYSSNLSAKAHGKQSCTPLQGICDSCHESYCYEKAICPRCYRSFSTFGGKLCYPESNIQDNVHVANDTNDWDITHPIRIRLIKSLLTFLEASVPREALHSSWTENIRNTWGSKLHDSSSPADLLQVVTQLESVIKRDYMSLEFETTEELLKTPGLSDKVASGSVPVLPWIPQTTAAVTLRLLELDGSISYTPEQKAELKLVQELKDSVDEKAPLKFTFLKNIGKTLNTDPSKHIKLPRGGGGGRSRGGGVKLQKRAAGLSVSGGRQNVRANVTMSQVTKQQVHATGQLSFGKRIIEKAQEEPVRNFNDEEWVHVPVDKMETDNPGFHVSEEEETSESDDDDDDDDDDGEGHQGRFELGNGESSGYGIANNESRWGEMEVSDDEGFENVGEDDEIMNNDYVDGNDARNFKVDSDSDSYGSVSLLLRQGPNVAL</sequence>
<evidence type="ECO:0000256" key="4">
    <source>
        <dbReference type="PROSITE-ProRule" id="PRU00108"/>
    </source>
</evidence>
<dbReference type="Pfam" id="PF00046">
    <property type="entry name" value="Homeodomain"/>
    <property type="match status" value="1"/>
</dbReference>
<dbReference type="Proteomes" id="UP001206925">
    <property type="component" value="Unassembled WGS sequence"/>
</dbReference>
<dbReference type="Pfam" id="PF15612">
    <property type="entry name" value="WHIM1"/>
    <property type="match status" value="1"/>
</dbReference>
<feature type="domain" description="Homeobox" evidence="7">
    <location>
        <begin position="50"/>
        <end position="95"/>
    </location>
</feature>
<evidence type="ECO:0000256" key="1">
    <source>
        <dbReference type="ARBA" id="ARBA00004123"/>
    </source>
</evidence>
<evidence type="ECO:0000313" key="10">
    <source>
        <dbReference type="Proteomes" id="UP001206925"/>
    </source>
</evidence>
<dbReference type="GO" id="GO:0003677">
    <property type="term" value="F:DNA binding"/>
    <property type="evidence" value="ECO:0007669"/>
    <property type="project" value="UniProtKB-UniRule"/>
</dbReference>
<evidence type="ECO:0000256" key="5">
    <source>
        <dbReference type="RuleBase" id="RU000682"/>
    </source>
</evidence>
<evidence type="ECO:0000256" key="6">
    <source>
        <dbReference type="SAM" id="MobiDB-lite"/>
    </source>
</evidence>
<feature type="compositionally biased region" description="Basic and acidic residues" evidence="6">
    <location>
        <begin position="1281"/>
        <end position="1290"/>
    </location>
</feature>
<evidence type="ECO:0000256" key="2">
    <source>
        <dbReference type="ARBA" id="ARBA00023163"/>
    </source>
</evidence>
<dbReference type="InterPro" id="IPR028942">
    <property type="entry name" value="WHIM1_dom"/>
</dbReference>
<dbReference type="InterPro" id="IPR044977">
    <property type="entry name" value="RLT1-3"/>
</dbReference>
<name>A0AAD5D738_AMBAR</name>